<dbReference type="InterPro" id="IPR045163">
    <property type="entry name" value="Focadhesin/RST1"/>
</dbReference>
<sequence length="1204" mass="135868">MNEIEYKLKTNNSVLIVNAVDKLITAIKSKFKVAERQRFVLENEELKYLREKCSVKETVVSLTACQGLLALVELGVLEIGHTMSTIVTLLPSAHNYSAIISTMAGLLILDLKSRLVPGESYKCQFTLKSPQHPFITVLEKNREAEDDVLAQMHALCNHPDYIVSSNSLELLRPVFLWLTCNPRHIAAHSSSLRPWQLLLSLPQSGAQSSLLLSCLCCQQICNPKLTERAFTAYSAVTDAAIYRKDREYVTALMPILARISNELVLNGRDPRSCYSLLERCLALDAAEFRHATGLTLTLLADNLQHTSALYLHELFNLALNIISKYECGNISLNIFVALSLQWLRLPSYLTTSALKVAAKIVDTYQTKSKTDTSLHMPNLKANKIFQSLLYTDRHLFVVFKLIENWERFRDDPDKLRMWLGDIESLDDNVKLDLVPFLIGIVMERRFEDWYKDIVIEALKIVVTVVDAKKELCVMLMPVLLYKIASDPTPKVRMQCLKDLPLMAKTKENVPTIVAILNKLKASNGVPVSTLIMLYTTLAETQVRCFPYLQEVLVEVSGRPDEPKWELDVARAFAVVRICEIRASTHGIELVPTISSVLNRCTDRSGSSATCLALAALQLLWRAAAVAPPGTWRHLQPRLARDTRDTVRISICKLLSEVPNLRVATPEYDKLVSDAARQLWSYVASSNEPEVVESACDALANFKIDDYKLKDVPEIYRKTVKLPAANCKTPADAARKPEDVLDYIPCEVWPEVFKYTNQAALSGVHRMVSKLVEREVRGYRSGVYQPDARAEPQGLGYLPPASVVRGLMECFRKQATSPSYDFPEAVLLAILHTLTAEYPKPLPPVDLCFLHELFHRGAQWTAGCLTLAARQAQTSGSARRLLENYLQELSPDATSEADIIQVFELLPILCRGMPPNSLRGPLERCLSAAYESTTKLKPLKDSESLFVKLLRTIKDSLECDKIHDANRTLLSQFVENYFTVIPDDNVAWSTYVETCRCLSTKYLERMTSPSSWWEVTGEALRKACAVRARVSTIAGLVWLHDTIDAAASLITEQQYSLECMAPALKSAQVDSESTRDWFQQLMARTQAAFKETEEVSAKLYLLDVLMLSVVVFSGHWTLDDGYLTRRSTRYRLMPAACCQLMQRHMWTTVQPQMLEWIRHTCHSIEDREASAACRRSILALTHWEHFARAFQHLDGYFAIDTTIED</sequence>
<dbReference type="InterPro" id="IPR021392">
    <property type="entry name" value="Focadhesin_C"/>
</dbReference>
<dbReference type="InterPro" id="IPR016024">
    <property type="entry name" value="ARM-type_fold"/>
</dbReference>
<dbReference type="Pfam" id="PF12530">
    <property type="entry name" value="DUF3730"/>
    <property type="match status" value="1"/>
</dbReference>
<dbReference type="InterPro" id="IPR022542">
    <property type="entry name" value="FOCAD/RST1_DUF3730"/>
</dbReference>
<dbReference type="Pfam" id="PF11229">
    <property type="entry name" value="Focadhesin"/>
    <property type="match status" value="1"/>
</dbReference>
<feature type="domain" description="DUF3730" evidence="2">
    <location>
        <begin position="476"/>
        <end position="698"/>
    </location>
</feature>
<gene>
    <name evidence="3" type="ORF">DIATSA_LOCUS13169</name>
</gene>
<protein>
    <recommendedName>
        <fullName evidence="5">Focadhesin</fullName>
    </recommendedName>
</protein>
<dbReference type="OrthoDB" id="6354723at2759"/>
<evidence type="ECO:0008006" key="5">
    <source>
        <dbReference type="Google" id="ProtNLM"/>
    </source>
</evidence>
<reference evidence="3" key="2">
    <citation type="submission" date="2022-10" db="EMBL/GenBank/DDBJ databases">
        <authorList>
            <consortium name="ENA_rothamsted_submissions"/>
            <consortium name="culmorum"/>
            <person name="King R."/>
        </authorList>
    </citation>
    <scope>NUCLEOTIDE SEQUENCE</scope>
</reference>
<feature type="domain" description="Focadhesin C-terminal" evidence="1">
    <location>
        <begin position="788"/>
        <end position="1114"/>
    </location>
</feature>
<evidence type="ECO:0000259" key="1">
    <source>
        <dbReference type="Pfam" id="PF11229"/>
    </source>
</evidence>
<dbReference type="PANTHER" id="PTHR16212">
    <property type="entry name" value="FOCADHESIN FAMILY MEMBER"/>
    <property type="match status" value="1"/>
</dbReference>
<dbReference type="PANTHER" id="PTHR16212:SF4">
    <property type="entry name" value="FOCADHESIN"/>
    <property type="match status" value="1"/>
</dbReference>
<dbReference type="AlphaFoldDB" id="A0A9N9RGM1"/>
<name>A0A9N9RGM1_9NEOP</name>
<evidence type="ECO:0000259" key="2">
    <source>
        <dbReference type="Pfam" id="PF12530"/>
    </source>
</evidence>
<reference evidence="3" key="1">
    <citation type="submission" date="2021-12" db="EMBL/GenBank/DDBJ databases">
        <authorList>
            <person name="King R."/>
        </authorList>
    </citation>
    <scope>NUCLEOTIDE SEQUENCE</scope>
</reference>
<keyword evidence="4" id="KW-1185">Reference proteome</keyword>
<accession>A0A9N9RGM1</accession>
<dbReference type="EMBL" id="OU893339">
    <property type="protein sequence ID" value="CAG9795940.1"/>
    <property type="molecule type" value="Genomic_DNA"/>
</dbReference>
<evidence type="ECO:0000313" key="3">
    <source>
        <dbReference type="EMBL" id="CAG9795940.1"/>
    </source>
</evidence>
<proteinExistence type="predicted"/>
<evidence type="ECO:0000313" key="4">
    <source>
        <dbReference type="Proteomes" id="UP001153714"/>
    </source>
</evidence>
<dbReference type="GO" id="GO:0060147">
    <property type="term" value="P:regulation of post-transcriptional gene silencing"/>
    <property type="evidence" value="ECO:0007669"/>
    <property type="project" value="InterPro"/>
</dbReference>
<dbReference type="Proteomes" id="UP001153714">
    <property type="component" value="Chromosome 8"/>
</dbReference>
<organism evidence="3 4">
    <name type="scientific">Diatraea saccharalis</name>
    <name type="common">sugarcane borer</name>
    <dbReference type="NCBI Taxonomy" id="40085"/>
    <lineage>
        <taxon>Eukaryota</taxon>
        <taxon>Metazoa</taxon>
        <taxon>Ecdysozoa</taxon>
        <taxon>Arthropoda</taxon>
        <taxon>Hexapoda</taxon>
        <taxon>Insecta</taxon>
        <taxon>Pterygota</taxon>
        <taxon>Neoptera</taxon>
        <taxon>Endopterygota</taxon>
        <taxon>Lepidoptera</taxon>
        <taxon>Glossata</taxon>
        <taxon>Ditrysia</taxon>
        <taxon>Pyraloidea</taxon>
        <taxon>Crambidae</taxon>
        <taxon>Crambinae</taxon>
        <taxon>Diatraea</taxon>
    </lineage>
</organism>
<dbReference type="SUPFAM" id="SSF48371">
    <property type="entry name" value="ARM repeat"/>
    <property type="match status" value="1"/>
</dbReference>